<reference evidence="1" key="2">
    <citation type="journal article" date="2015" name="Data Brief">
        <title>Shoot transcriptome of the giant reed, Arundo donax.</title>
        <authorList>
            <person name="Barrero R.A."/>
            <person name="Guerrero F.D."/>
            <person name="Moolhuijzen P."/>
            <person name="Goolsby J.A."/>
            <person name="Tidwell J."/>
            <person name="Bellgard S.E."/>
            <person name="Bellgard M.I."/>
        </authorList>
    </citation>
    <scope>NUCLEOTIDE SEQUENCE</scope>
    <source>
        <tissue evidence="1">Shoot tissue taken approximately 20 cm above the soil surface</tissue>
    </source>
</reference>
<sequence length="139" mass="15649">MPLPCDEMDRALFRASTQIILGDGNKALFCHDNWLHGKAPKELVPNLFALAKFKQRTVSKELQNNNWIRAVCRLSIAEQASEFINLWNQIQGISLSTEQKDTGLAMGSKRRVHSQVSVQNSVRRGGQTFHFQSPVESPS</sequence>
<reference evidence="1" key="1">
    <citation type="submission" date="2014-09" db="EMBL/GenBank/DDBJ databases">
        <authorList>
            <person name="Magalhaes I.L.F."/>
            <person name="Oliveira U."/>
            <person name="Santos F.R."/>
            <person name="Vidigal T.H.D.A."/>
            <person name="Brescovit A.D."/>
            <person name="Santos A.J."/>
        </authorList>
    </citation>
    <scope>NUCLEOTIDE SEQUENCE</scope>
    <source>
        <tissue evidence="1">Shoot tissue taken approximately 20 cm above the soil surface</tissue>
    </source>
</reference>
<proteinExistence type="predicted"/>
<accession>A0A0A9DC03</accession>
<name>A0A0A9DC03_ARUDO</name>
<dbReference type="AlphaFoldDB" id="A0A0A9DC03"/>
<evidence type="ECO:0000313" key="1">
    <source>
        <dbReference type="EMBL" id="JAD81292.1"/>
    </source>
</evidence>
<dbReference type="EMBL" id="GBRH01216603">
    <property type="protein sequence ID" value="JAD81292.1"/>
    <property type="molecule type" value="Transcribed_RNA"/>
</dbReference>
<protein>
    <submittedName>
        <fullName evidence="1">Uncharacterized protein</fullName>
    </submittedName>
</protein>
<organism evidence="1">
    <name type="scientific">Arundo donax</name>
    <name type="common">Giant reed</name>
    <name type="synonym">Donax arundinaceus</name>
    <dbReference type="NCBI Taxonomy" id="35708"/>
    <lineage>
        <taxon>Eukaryota</taxon>
        <taxon>Viridiplantae</taxon>
        <taxon>Streptophyta</taxon>
        <taxon>Embryophyta</taxon>
        <taxon>Tracheophyta</taxon>
        <taxon>Spermatophyta</taxon>
        <taxon>Magnoliopsida</taxon>
        <taxon>Liliopsida</taxon>
        <taxon>Poales</taxon>
        <taxon>Poaceae</taxon>
        <taxon>PACMAD clade</taxon>
        <taxon>Arundinoideae</taxon>
        <taxon>Arundineae</taxon>
        <taxon>Arundo</taxon>
    </lineage>
</organism>